<dbReference type="Pfam" id="PF13765">
    <property type="entry name" value="PRY"/>
    <property type="match status" value="1"/>
</dbReference>
<keyword evidence="5" id="KW-0547">Nucleotide-binding</keyword>
<dbReference type="AlphaFoldDB" id="A0A674N228"/>
<dbReference type="InterPro" id="IPR007111">
    <property type="entry name" value="NACHT_NTPase"/>
</dbReference>
<dbReference type="SMART" id="SM00589">
    <property type="entry name" value="PRY"/>
    <property type="match status" value="1"/>
</dbReference>
<dbReference type="GO" id="GO:0005737">
    <property type="term" value="C:cytoplasm"/>
    <property type="evidence" value="ECO:0007669"/>
    <property type="project" value="UniProtKB-SubCell"/>
</dbReference>
<keyword evidence="4" id="KW-0677">Repeat</keyword>
<keyword evidence="2" id="KW-0963">Cytoplasm</keyword>
<dbReference type="InterPro" id="IPR043136">
    <property type="entry name" value="B30.2/SPRY_sf"/>
</dbReference>
<dbReference type="PROSITE" id="PS50837">
    <property type="entry name" value="NACHT"/>
    <property type="match status" value="1"/>
</dbReference>
<dbReference type="SUPFAM" id="SSF49899">
    <property type="entry name" value="Concanavalin A-like lectins/glucanases"/>
    <property type="match status" value="1"/>
</dbReference>
<dbReference type="InterPro" id="IPR041267">
    <property type="entry name" value="NLRP_HD2"/>
</dbReference>
<evidence type="ECO:0000256" key="2">
    <source>
        <dbReference type="ARBA" id="ARBA00022490"/>
    </source>
</evidence>
<evidence type="ECO:0000259" key="8">
    <source>
        <dbReference type="PROSITE" id="PS50837"/>
    </source>
</evidence>
<dbReference type="InterPro" id="IPR006574">
    <property type="entry name" value="PRY"/>
</dbReference>
<dbReference type="InterPro" id="IPR051261">
    <property type="entry name" value="NLR"/>
</dbReference>
<dbReference type="SMART" id="SM00368">
    <property type="entry name" value="LRR_RI"/>
    <property type="match status" value="5"/>
</dbReference>
<proteinExistence type="predicted"/>
<dbReference type="FunFam" id="3.80.10.10:FF:001632">
    <property type="entry name" value="Uncharacterized protein"/>
    <property type="match status" value="1"/>
</dbReference>
<dbReference type="PANTHER" id="PTHR24106">
    <property type="entry name" value="NACHT, LRR AND CARD DOMAINS-CONTAINING"/>
    <property type="match status" value="1"/>
</dbReference>
<evidence type="ECO:0000256" key="1">
    <source>
        <dbReference type="ARBA" id="ARBA00004496"/>
    </source>
</evidence>
<accession>A0A674N228</accession>
<dbReference type="InterPro" id="IPR041075">
    <property type="entry name" value="NOD1/2_WH"/>
</dbReference>
<dbReference type="SUPFAM" id="SSF52047">
    <property type="entry name" value="RNI-like"/>
    <property type="match status" value="1"/>
</dbReference>
<dbReference type="InterPro" id="IPR003879">
    <property type="entry name" value="Butyrophylin_SPRY"/>
</dbReference>
<dbReference type="GO" id="GO:0005524">
    <property type="term" value="F:ATP binding"/>
    <property type="evidence" value="ECO:0007669"/>
    <property type="project" value="UniProtKB-KW"/>
</dbReference>
<evidence type="ECO:0000313" key="9">
    <source>
        <dbReference type="Ensembl" id="ENSTRUP00000067344.1"/>
    </source>
</evidence>
<dbReference type="PRINTS" id="PR01407">
    <property type="entry name" value="BUTYPHLNCDUF"/>
</dbReference>
<evidence type="ECO:0000256" key="3">
    <source>
        <dbReference type="ARBA" id="ARBA00022614"/>
    </source>
</evidence>
<dbReference type="Ensembl" id="ENSTRUT00000068607.1">
    <property type="protein sequence ID" value="ENSTRUP00000067344.1"/>
    <property type="gene ID" value="ENSTRUG00000003019.3"/>
</dbReference>
<dbReference type="Proteomes" id="UP000005226">
    <property type="component" value="Chromosome 1"/>
</dbReference>
<evidence type="ECO:0000259" key="7">
    <source>
        <dbReference type="PROSITE" id="PS50188"/>
    </source>
</evidence>
<dbReference type="Pfam" id="PF13516">
    <property type="entry name" value="LRR_6"/>
    <property type="match status" value="3"/>
</dbReference>
<dbReference type="Pfam" id="PF05729">
    <property type="entry name" value="NACHT"/>
    <property type="match status" value="1"/>
</dbReference>
<evidence type="ECO:0000256" key="5">
    <source>
        <dbReference type="ARBA" id="ARBA00022741"/>
    </source>
</evidence>
<dbReference type="Gene3D" id="3.40.50.300">
    <property type="entry name" value="P-loop containing nucleotide triphosphate hydrolases"/>
    <property type="match status" value="1"/>
</dbReference>
<dbReference type="Pfam" id="PF00622">
    <property type="entry name" value="SPRY"/>
    <property type="match status" value="1"/>
</dbReference>
<keyword evidence="10" id="KW-1185">Reference proteome</keyword>
<sequence>MEGLADLREKPCGDVGSTNRAEVHQFSPSLSAQGGSVLVAPSITGSSIRSLNIIISPNPGLSSSKEALNNNNNGEVDLQPPGQHFILPPEGTETSPQRGEEPFSFCPPDRTAECRQKLKAAFRRRFSHLLEGVTIDARKTPLRQIYTELYITEGGSGEVNKQHEVRQIEASPRVDARDKCISCNQLFAEGQDFQIRRVMTRGVAGVGKTVHVNKFTLDWAEDGEHDHLDFVFPLSFRELNLMREKRLSFEELLAVFFPETKESGIFKSVFIRILFILDGLDESRLSLDFENSEILADVTQEASVAVLLTNLIRGRLLPLALVWITSRPLASAQIPLEHLHLVTEVRGFNDPQKDEYFRRKIPEKPLADRVIAHVKSCRSLHIMCHLPIFCWMAATVLRSKLSTADGEDSPKTLTQMYIHFLSLYVDNVNKRLPDSSESKADVLRANLMSLGDLAYRQLEQGNLIFYEKDLVQSGIQVTQASGFSGVYTQIFSEEMILCREKMFCFIHLSIQEFFAALYVFLKFNNDNFNVLIRKLSPSRYFPFRDTSELVLYRGAVDKALQSEEGHFDIFLRFLLGLSLESNQTLLKHLMIQNRTQQRTRAEIIKHIKEKIRRSSSVDRCLNLFHCLNELNDRSLVDEIQSHLRSGHLHQSKLSSSQWNTLVVVLLASEEDLGVFVLSQYARSEEGLLRLLPVVKAAQEAKLNACKLTVNCCEKLSNAISTSRLRELDLSNNPLADAGVAALSRGLINANLETLRLRSCSLTQDSSWPLASTISSGSCKLRLLDLSDNDLRDAGVQRLCGGLESPDCKLETLLLSLCGLTHESCTFLASALNSSGLRELDLSYNHPGDAGLDLLSTLLHDPQCSLRQVRVEHCGEARILPAPQKYTTKLTLDPNTAQVDLCLSEGNSTARRWTQQPYPDHLDRFDFWSQVLSVEGLTGRCYWETKWSQRVFIGAAYRSMRRKGEGADSWLGKNESSWGVSCHPDGFRAWHKGLSSALNGHPGSRKVGVFLDWCAGTLAFFTVADGALSLLHTFNTTFTEPVHAAFRLGWGDATVHLC</sequence>
<dbReference type="InterPro" id="IPR032675">
    <property type="entry name" value="LRR_dom_sf"/>
</dbReference>
<dbReference type="InterPro" id="IPR013320">
    <property type="entry name" value="ConA-like_dom_sf"/>
</dbReference>
<dbReference type="CDD" id="cd16040">
    <property type="entry name" value="SPRY_PRY_SNTX"/>
    <property type="match status" value="1"/>
</dbReference>
<protein>
    <submittedName>
        <fullName evidence="9">NACHT, LRR and PYD domains-containing protein 3-like</fullName>
    </submittedName>
</protein>
<dbReference type="Gene3D" id="2.60.120.920">
    <property type="match status" value="1"/>
</dbReference>
<evidence type="ECO:0000256" key="4">
    <source>
        <dbReference type="ARBA" id="ARBA00022737"/>
    </source>
</evidence>
<dbReference type="Pfam" id="PF17779">
    <property type="entry name" value="WHD_NOD2"/>
    <property type="match status" value="1"/>
</dbReference>
<name>A0A674N228_TAKRU</name>
<keyword evidence="6" id="KW-0067">ATP-binding</keyword>
<dbReference type="Pfam" id="PF14484">
    <property type="entry name" value="FISNA"/>
    <property type="match status" value="1"/>
</dbReference>
<dbReference type="InterPro" id="IPR003877">
    <property type="entry name" value="SPRY_dom"/>
</dbReference>
<dbReference type="InterPro" id="IPR027417">
    <property type="entry name" value="P-loop_NTPase"/>
</dbReference>
<evidence type="ECO:0000256" key="6">
    <source>
        <dbReference type="ARBA" id="ARBA00022840"/>
    </source>
</evidence>
<reference evidence="9" key="2">
    <citation type="submission" date="2025-08" db="UniProtKB">
        <authorList>
            <consortium name="Ensembl"/>
        </authorList>
    </citation>
    <scope>IDENTIFICATION</scope>
</reference>
<dbReference type="GeneTree" id="ENSGT01070000253760"/>
<dbReference type="PROSITE" id="PS50188">
    <property type="entry name" value="B302_SPRY"/>
    <property type="match status" value="1"/>
</dbReference>
<feature type="domain" description="NACHT" evidence="8">
    <location>
        <begin position="196"/>
        <end position="328"/>
    </location>
</feature>
<dbReference type="Gene3D" id="3.80.10.10">
    <property type="entry name" value="Ribonuclease Inhibitor"/>
    <property type="match status" value="1"/>
</dbReference>
<feature type="domain" description="B30.2/SPRY" evidence="7">
    <location>
        <begin position="869"/>
        <end position="1057"/>
    </location>
</feature>
<dbReference type="InterPro" id="IPR001870">
    <property type="entry name" value="B30.2/SPRY"/>
</dbReference>
<dbReference type="InterPro" id="IPR029495">
    <property type="entry name" value="NACHT-assoc"/>
</dbReference>
<organism evidence="9 10">
    <name type="scientific">Takifugu rubripes</name>
    <name type="common">Japanese pufferfish</name>
    <name type="synonym">Fugu rubripes</name>
    <dbReference type="NCBI Taxonomy" id="31033"/>
    <lineage>
        <taxon>Eukaryota</taxon>
        <taxon>Metazoa</taxon>
        <taxon>Chordata</taxon>
        <taxon>Craniata</taxon>
        <taxon>Vertebrata</taxon>
        <taxon>Euteleostomi</taxon>
        <taxon>Actinopterygii</taxon>
        <taxon>Neopterygii</taxon>
        <taxon>Teleostei</taxon>
        <taxon>Neoteleostei</taxon>
        <taxon>Acanthomorphata</taxon>
        <taxon>Eupercaria</taxon>
        <taxon>Tetraodontiformes</taxon>
        <taxon>Tetradontoidea</taxon>
        <taxon>Tetraodontidae</taxon>
        <taxon>Takifugu</taxon>
    </lineage>
</organism>
<dbReference type="SMART" id="SM01288">
    <property type="entry name" value="FISNA"/>
    <property type="match status" value="1"/>
</dbReference>
<dbReference type="Pfam" id="PF17776">
    <property type="entry name" value="NLRC4_HD2"/>
    <property type="match status" value="1"/>
</dbReference>
<reference evidence="9" key="3">
    <citation type="submission" date="2025-09" db="UniProtKB">
        <authorList>
            <consortium name="Ensembl"/>
        </authorList>
    </citation>
    <scope>IDENTIFICATION</scope>
</reference>
<dbReference type="InParanoid" id="A0A674N228"/>
<gene>
    <name evidence="9" type="primary">LOC101070177</name>
</gene>
<evidence type="ECO:0000313" key="10">
    <source>
        <dbReference type="Proteomes" id="UP000005226"/>
    </source>
</evidence>
<reference evidence="9 10" key="1">
    <citation type="journal article" date="2011" name="Genome Biol. Evol.">
        <title>Integration of the genetic map and genome assembly of fugu facilitates insights into distinct features of genome evolution in teleosts and mammals.</title>
        <authorList>
            <person name="Kai W."/>
            <person name="Kikuchi K."/>
            <person name="Tohari S."/>
            <person name="Chew A.K."/>
            <person name="Tay A."/>
            <person name="Fujiwara A."/>
            <person name="Hosoya S."/>
            <person name="Suetake H."/>
            <person name="Naruse K."/>
            <person name="Brenner S."/>
            <person name="Suzuki Y."/>
            <person name="Venkatesh B."/>
        </authorList>
    </citation>
    <scope>NUCLEOTIDE SEQUENCE [LARGE SCALE GENOMIC DNA]</scope>
</reference>
<comment type="subcellular location">
    <subcellularLocation>
        <location evidence="1">Cytoplasm</location>
    </subcellularLocation>
</comment>
<dbReference type="SMART" id="SM00449">
    <property type="entry name" value="SPRY"/>
    <property type="match status" value="1"/>
</dbReference>
<keyword evidence="3" id="KW-0433">Leucine-rich repeat</keyword>
<dbReference type="InterPro" id="IPR001611">
    <property type="entry name" value="Leu-rich_rpt"/>
</dbReference>
<dbReference type="FunFam" id="3.40.50.300:FF:001524">
    <property type="entry name" value="Si:dkey-126g1.7"/>
    <property type="match status" value="1"/>
</dbReference>